<name>A0ABZ2RNM4_9BACT</name>
<dbReference type="CDD" id="cd01310">
    <property type="entry name" value="TatD_DNAse"/>
    <property type="match status" value="1"/>
</dbReference>
<dbReference type="EMBL" id="CP148066">
    <property type="protein sequence ID" value="WXL28358.1"/>
    <property type="molecule type" value="Genomic_DNA"/>
</dbReference>
<sequence length="258" mass="29639">MKYIDIHTHPFLEYYPDPVEVVKQWNNEDMNLMFIVGTNEQNSREVIELTKHFDNTYAVIGIHPSECKGFQDGEIINKLVNDKTVAIGEIGLDYHYEDNPSKEVQLASLKSQIEVARKHNLVVMLHIRDALEDAFELITSEEYKDMTFVFHSYSGDADYTQKVLPYKNIFFSISGVVTFKNAKNLQEAVKLIPIDRIFSETDTPYLAPTPMRGKENKSPYVKHTVKFIAGLKNVSEQTLVKQIENNVERVFKVNASKS</sequence>
<dbReference type="Pfam" id="PF01026">
    <property type="entry name" value="TatD_DNase"/>
    <property type="match status" value="1"/>
</dbReference>
<keyword evidence="3" id="KW-1185">Reference proteome</keyword>
<dbReference type="PANTHER" id="PTHR46124:SF2">
    <property type="entry name" value="D-AMINOACYL-TRNA DEACYLASE"/>
    <property type="match status" value="1"/>
</dbReference>
<dbReference type="PANTHER" id="PTHR46124">
    <property type="entry name" value="D-AMINOACYL-TRNA DEACYLASE"/>
    <property type="match status" value="1"/>
</dbReference>
<evidence type="ECO:0000313" key="3">
    <source>
        <dbReference type="Proteomes" id="UP001460679"/>
    </source>
</evidence>
<dbReference type="EC" id="3.1.-.-" evidence="2"/>
<keyword evidence="1" id="KW-0479">Metal-binding</keyword>
<dbReference type="RefSeq" id="WP_205499349.1">
    <property type="nucleotide sequence ID" value="NZ_CP148066.1"/>
</dbReference>
<evidence type="ECO:0000256" key="1">
    <source>
        <dbReference type="ARBA" id="ARBA00022723"/>
    </source>
</evidence>
<dbReference type="InterPro" id="IPR032466">
    <property type="entry name" value="Metal_Hydrolase"/>
</dbReference>
<protein>
    <submittedName>
        <fullName evidence="2">TatD family hydrolase</fullName>
        <ecNumber evidence="2">3.1.-.-</ecNumber>
    </submittedName>
</protein>
<dbReference type="NCBIfam" id="TIGR00010">
    <property type="entry name" value="YchF/TatD family DNA exonuclease"/>
    <property type="match status" value="1"/>
</dbReference>
<gene>
    <name evidence="2" type="ORF">WG616_03270</name>
</gene>
<organism evidence="2 3">
    <name type="scientific">[Mycoplasma] gypis</name>
    <dbReference type="NCBI Taxonomy" id="92404"/>
    <lineage>
        <taxon>Bacteria</taxon>
        <taxon>Bacillati</taxon>
        <taxon>Mycoplasmatota</taxon>
        <taxon>Mycoplasmoidales</taxon>
        <taxon>Metamycoplasmataceae</taxon>
        <taxon>Metamycoplasma</taxon>
    </lineage>
</organism>
<reference evidence="2" key="1">
    <citation type="submission" date="2024-03" db="EMBL/GenBank/DDBJ databases">
        <title>Complete genome sequence of Mycoplasma gypis type strain B1/T1.</title>
        <authorList>
            <person name="Spergser J."/>
        </authorList>
    </citation>
    <scope>NUCLEOTIDE SEQUENCE [LARGE SCALE GENOMIC DNA]</scope>
    <source>
        <strain evidence="2">B1/T1</strain>
    </source>
</reference>
<dbReference type="GO" id="GO:0016787">
    <property type="term" value="F:hydrolase activity"/>
    <property type="evidence" value="ECO:0007669"/>
    <property type="project" value="UniProtKB-KW"/>
</dbReference>
<dbReference type="InterPro" id="IPR001130">
    <property type="entry name" value="TatD-like"/>
</dbReference>
<proteinExistence type="predicted"/>
<dbReference type="PIRSF" id="PIRSF005902">
    <property type="entry name" value="DNase_TatD"/>
    <property type="match status" value="1"/>
</dbReference>
<accession>A0ABZ2RNM4</accession>
<dbReference type="Gene3D" id="3.20.20.140">
    <property type="entry name" value="Metal-dependent hydrolases"/>
    <property type="match status" value="1"/>
</dbReference>
<dbReference type="Proteomes" id="UP001460679">
    <property type="component" value="Chromosome"/>
</dbReference>
<dbReference type="SUPFAM" id="SSF51556">
    <property type="entry name" value="Metallo-dependent hydrolases"/>
    <property type="match status" value="1"/>
</dbReference>
<keyword evidence="2" id="KW-0378">Hydrolase</keyword>
<evidence type="ECO:0000313" key="2">
    <source>
        <dbReference type="EMBL" id="WXL28358.1"/>
    </source>
</evidence>
<dbReference type="InterPro" id="IPR015991">
    <property type="entry name" value="TatD/YcfH-like"/>
</dbReference>